<proteinExistence type="predicted"/>
<dbReference type="EMBL" id="AFCS01000325">
    <property type="protein sequence ID" value="EHC81310.1"/>
    <property type="molecule type" value="Genomic_DNA"/>
</dbReference>
<dbReference type="AlphaFoldDB" id="G5Q0B9"/>
<evidence type="ECO:0000313" key="2">
    <source>
        <dbReference type="EMBL" id="EHC81310.1"/>
    </source>
</evidence>
<accession>G5Q0B9</accession>
<gene>
    <name evidence="2" type="ORF">LTSEMON_1230</name>
</gene>
<feature type="transmembrane region" description="Helical" evidence="1">
    <location>
        <begin position="15"/>
        <end position="38"/>
    </location>
</feature>
<evidence type="ECO:0000256" key="1">
    <source>
        <dbReference type="SAM" id="Phobius"/>
    </source>
</evidence>
<dbReference type="Pfam" id="PF11045">
    <property type="entry name" value="YbjM"/>
    <property type="match status" value="1"/>
</dbReference>
<dbReference type="GO" id="GO:0016020">
    <property type="term" value="C:membrane"/>
    <property type="evidence" value="ECO:0007669"/>
    <property type="project" value="InterPro"/>
</dbReference>
<keyword evidence="1" id="KW-0472">Membrane</keyword>
<dbReference type="InterPro" id="IPR020368">
    <property type="entry name" value="Uncharacterised_YbjM"/>
</dbReference>
<comment type="caution">
    <text evidence="2">The sequence shown here is derived from an EMBL/GenBank/DDBJ whole genome shotgun (WGS) entry which is preliminary data.</text>
</comment>
<dbReference type="Proteomes" id="UP000003221">
    <property type="component" value="Unassembled WGS sequence"/>
</dbReference>
<protein>
    <submittedName>
        <fullName evidence="2">Uncharacterized protein</fullName>
    </submittedName>
</protein>
<dbReference type="PATRIC" id="fig|913242.3.peg.1130"/>
<keyword evidence="1" id="KW-0812">Transmembrane</keyword>
<sequence>MHVQGAFRAAGHPEIGLLFFTLPGAVASLFFTLPGAVADAR</sequence>
<organism evidence="2 3">
    <name type="scientific">Salmonella enterica subsp. enterica serovar Montevideo str. S5-403</name>
    <dbReference type="NCBI Taxonomy" id="913242"/>
    <lineage>
        <taxon>Bacteria</taxon>
        <taxon>Pseudomonadati</taxon>
        <taxon>Pseudomonadota</taxon>
        <taxon>Gammaproteobacteria</taxon>
        <taxon>Enterobacterales</taxon>
        <taxon>Enterobacteriaceae</taxon>
        <taxon>Salmonella</taxon>
    </lineage>
</organism>
<name>G5Q0B9_SALMO</name>
<keyword evidence="1" id="KW-1133">Transmembrane helix</keyword>
<reference evidence="2 3" key="1">
    <citation type="journal article" date="2011" name="BMC Genomics">
        <title>Genome sequencing reveals diversification of virulence factor content and possible host adaptation in distinct subpopulations of Salmonella enterica.</title>
        <authorList>
            <person name="den Bakker H.C."/>
            <person name="Moreno Switt A.I."/>
            <person name="Govoni G."/>
            <person name="Cummings C.A."/>
            <person name="Ranieri M.L."/>
            <person name="Degoricija L."/>
            <person name="Hoelzer K."/>
            <person name="Rodriguez-Rivera L.D."/>
            <person name="Brown S."/>
            <person name="Bolchacova E."/>
            <person name="Furtado M.R."/>
            <person name="Wiedmann M."/>
        </authorList>
    </citation>
    <scope>NUCLEOTIDE SEQUENCE [LARGE SCALE GENOMIC DNA]</scope>
    <source>
        <strain evidence="2 3">S5-403</strain>
    </source>
</reference>
<evidence type="ECO:0000313" key="3">
    <source>
        <dbReference type="Proteomes" id="UP000003221"/>
    </source>
</evidence>